<proteinExistence type="predicted"/>
<dbReference type="RefSeq" id="WP_346036190.1">
    <property type="nucleotide sequence ID" value="NZ_BAAALY010000011.1"/>
</dbReference>
<dbReference type="EMBL" id="BAAALY010000011">
    <property type="protein sequence ID" value="GAA1547820.1"/>
    <property type="molecule type" value="Genomic_DNA"/>
</dbReference>
<dbReference type="Proteomes" id="UP001501791">
    <property type="component" value="Unassembled WGS sequence"/>
</dbReference>
<organism evidence="2 3">
    <name type="scientific">Brevibacterium picturae</name>
    <dbReference type="NCBI Taxonomy" id="260553"/>
    <lineage>
        <taxon>Bacteria</taxon>
        <taxon>Bacillati</taxon>
        <taxon>Actinomycetota</taxon>
        <taxon>Actinomycetes</taxon>
        <taxon>Micrococcales</taxon>
        <taxon>Brevibacteriaceae</taxon>
        <taxon>Brevibacterium</taxon>
    </lineage>
</organism>
<comment type="caution">
    <text evidence="2">The sequence shown here is derived from an EMBL/GenBank/DDBJ whole genome shotgun (WGS) entry which is preliminary data.</text>
</comment>
<gene>
    <name evidence="2" type="ORF">GCM10009691_22840</name>
</gene>
<accession>A0ABN2BUV0</accession>
<protein>
    <submittedName>
        <fullName evidence="2">Uncharacterized protein</fullName>
    </submittedName>
</protein>
<evidence type="ECO:0000313" key="2">
    <source>
        <dbReference type="EMBL" id="GAA1547820.1"/>
    </source>
</evidence>
<name>A0ABN2BUV0_9MICO</name>
<sequence length="98" mass="10608">MIATAANITIAPTAPALPAIESVDESLTVSEPVTAKTRPCVPSTTITATGICHSRWRIRKDGRPEDESTDSKDGTCRDEQGRRRESTVLWGFAHISTL</sequence>
<evidence type="ECO:0000313" key="3">
    <source>
        <dbReference type="Proteomes" id="UP001501791"/>
    </source>
</evidence>
<evidence type="ECO:0000256" key="1">
    <source>
        <dbReference type="SAM" id="MobiDB-lite"/>
    </source>
</evidence>
<reference evidence="2 3" key="1">
    <citation type="journal article" date="2019" name="Int. J. Syst. Evol. Microbiol.">
        <title>The Global Catalogue of Microorganisms (GCM) 10K type strain sequencing project: providing services to taxonomists for standard genome sequencing and annotation.</title>
        <authorList>
            <consortium name="The Broad Institute Genomics Platform"/>
            <consortium name="The Broad Institute Genome Sequencing Center for Infectious Disease"/>
            <person name="Wu L."/>
            <person name="Ma J."/>
        </authorList>
    </citation>
    <scope>NUCLEOTIDE SEQUENCE [LARGE SCALE GENOMIC DNA]</scope>
    <source>
        <strain evidence="2 3">JCM 13319</strain>
    </source>
</reference>
<feature type="region of interest" description="Disordered" evidence="1">
    <location>
        <begin position="57"/>
        <end position="83"/>
    </location>
</feature>
<keyword evidence="3" id="KW-1185">Reference proteome</keyword>
<feature type="compositionally biased region" description="Basic and acidic residues" evidence="1">
    <location>
        <begin position="59"/>
        <end position="83"/>
    </location>
</feature>